<proteinExistence type="predicted"/>
<organism evidence="1 2">
    <name type="scientific">Babesia gibsoni</name>
    <dbReference type="NCBI Taxonomy" id="33632"/>
    <lineage>
        <taxon>Eukaryota</taxon>
        <taxon>Sar</taxon>
        <taxon>Alveolata</taxon>
        <taxon>Apicomplexa</taxon>
        <taxon>Aconoidasida</taxon>
        <taxon>Piroplasmida</taxon>
        <taxon>Babesiidae</taxon>
        <taxon>Babesia</taxon>
    </lineage>
</organism>
<name>A0AAD8PDC3_BABGI</name>
<sequence>MEPDLEFMTLHSLQVLNNSLLKMRAEAIVKLHALQKTNHDLITENTRLRQHAREAFKHQQEKLPVNNAHSEVARLPERQPPVRQAVRRDERGLISVNLQLGHDFTAIWETRIALTPAEMKEYFQSEDIDLQYTMIVIETKNGIVENASTIVTKKSKVTLRKLQNDMLYHITVHCTVPQGKRRLTSDKKFIYHQMNATYRQSQKEQEVQQPGAESPISVNQKKYTLNVQIGEEDYITFTFNEGDSVSEKAREFMDKHKLKPILLDGLVRAMQDLMESKVTIKSVDTADLL</sequence>
<gene>
    <name evidence="1" type="ORF">BgAZ_301120</name>
</gene>
<dbReference type="AlphaFoldDB" id="A0AAD8PDC3"/>
<comment type="caution">
    <text evidence="1">The sequence shown here is derived from an EMBL/GenBank/DDBJ whole genome shotgun (WGS) entry which is preliminary data.</text>
</comment>
<keyword evidence="2" id="KW-1185">Reference proteome</keyword>
<reference evidence="1" key="1">
    <citation type="submission" date="2023-08" db="EMBL/GenBank/DDBJ databases">
        <title>Draft sequence of the Babesia gibsoni genome.</title>
        <authorList>
            <person name="Yamagishi J.Y."/>
            <person name="Xuan X.X."/>
        </authorList>
    </citation>
    <scope>NUCLEOTIDE SEQUENCE</scope>
    <source>
        <strain evidence="1">Azabu</strain>
    </source>
</reference>
<protein>
    <submittedName>
        <fullName evidence="1">Uncharacterized protein</fullName>
    </submittedName>
</protein>
<accession>A0AAD8PDC3</accession>
<evidence type="ECO:0000313" key="2">
    <source>
        <dbReference type="Proteomes" id="UP001230268"/>
    </source>
</evidence>
<dbReference type="Proteomes" id="UP001230268">
    <property type="component" value="Unassembled WGS sequence"/>
</dbReference>
<evidence type="ECO:0000313" key="1">
    <source>
        <dbReference type="EMBL" id="KAK1442594.1"/>
    </source>
</evidence>
<dbReference type="EMBL" id="JAVEPI010000003">
    <property type="protein sequence ID" value="KAK1442594.1"/>
    <property type="molecule type" value="Genomic_DNA"/>
</dbReference>